<comment type="similarity">
    <text evidence="1">Belongs to the glycosyl hydrolase 16 family.</text>
</comment>
<dbReference type="InterPro" id="IPR013320">
    <property type="entry name" value="ConA-like_dom_sf"/>
</dbReference>
<dbReference type="PANTHER" id="PTHR10963:SF55">
    <property type="entry name" value="GLYCOSIDE HYDROLASE FAMILY 16 PROTEIN"/>
    <property type="match status" value="1"/>
</dbReference>
<dbReference type="AlphaFoldDB" id="A0A7X2TC99"/>
<dbReference type="Gene3D" id="2.60.120.260">
    <property type="entry name" value="Galactose-binding domain-like"/>
    <property type="match status" value="1"/>
</dbReference>
<dbReference type="SUPFAM" id="SSF49785">
    <property type="entry name" value="Galactose-binding domain-like"/>
    <property type="match status" value="1"/>
</dbReference>
<dbReference type="Proteomes" id="UP000429958">
    <property type="component" value="Unassembled WGS sequence"/>
</dbReference>
<organism evidence="3 4">
    <name type="scientific">Clostridium porci</name>
    <dbReference type="NCBI Taxonomy" id="2605778"/>
    <lineage>
        <taxon>Bacteria</taxon>
        <taxon>Bacillati</taxon>
        <taxon>Bacillota</taxon>
        <taxon>Clostridia</taxon>
        <taxon>Eubacteriales</taxon>
        <taxon>Clostridiaceae</taxon>
        <taxon>Clostridium</taxon>
    </lineage>
</organism>
<proteinExistence type="inferred from homology"/>
<reference evidence="3 4" key="1">
    <citation type="submission" date="2019-08" db="EMBL/GenBank/DDBJ databases">
        <title>In-depth cultivation of the pig gut microbiome towards novel bacterial diversity and tailored functional studies.</title>
        <authorList>
            <person name="Wylensek D."/>
            <person name="Hitch T.C.A."/>
            <person name="Clavel T."/>
        </authorList>
    </citation>
    <scope>NUCLEOTIDE SEQUENCE [LARGE SCALE GENOMIC DNA]</scope>
    <source>
        <strain evidence="3 4">WCA-389-WT-23D1</strain>
    </source>
</reference>
<dbReference type="InterPro" id="IPR008979">
    <property type="entry name" value="Galactose-bd-like_sf"/>
</dbReference>
<keyword evidence="3" id="KW-0378">Hydrolase</keyword>
<dbReference type="Gene3D" id="2.60.120.200">
    <property type="match status" value="1"/>
</dbReference>
<protein>
    <submittedName>
        <fullName evidence="3">Family 16 glycosylhydrolase</fullName>
    </submittedName>
</protein>
<name>A0A7X2TC99_9CLOT</name>
<feature type="domain" description="GH16" evidence="2">
    <location>
        <begin position="198"/>
        <end position="519"/>
    </location>
</feature>
<keyword evidence="4" id="KW-1185">Reference proteome</keyword>
<dbReference type="SUPFAM" id="SSF49899">
    <property type="entry name" value="Concanavalin A-like lectins/glucanases"/>
    <property type="match status" value="1"/>
</dbReference>
<evidence type="ECO:0000256" key="1">
    <source>
        <dbReference type="ARBA" id="ARBA00006865"/>
    </source>
</evidence>
<dbReference type="InterPro" id="IPR050546">
    <property type="entry name" value="Glycosyl_Hydrlase_16"/>
</dbReference>
<dbReference type="Pfam" id="PF00722">
    <property type="entry name" value="Glyco_hydro_16"/>
    <property type="match status" value="1"/>
</dbReference>
<dbReference type="EMBL" id="VUMD01000006">
    <property type="protein sequence ID" value="MSS36667.1"/>
    <property type="molecule type" value="Genomic_DNA"/>
</dbReference>
<evidence type="ECO:0000259" key="2">
    <source>
        <dbReference type="PROSITE" id="PS51762"/>
    </source>
</evidence>
<evidence type="ECO:0000313" key="3">
    <source>
        <dbReference type="EMBL" id="MSS36667.1"/>
    </source>
</evidence>
<dbReference type="GO" id="GO:0004553">
    <property type="term" value="F:hydrolase activity, hydrolyzing O-glycosyl compounds"/>
    <property type="evidence" value="ECO:0007669"/>
    <property type="project" value="InterPro"/>
</dbReference>
<dbReference type="GO" id="GO:0005975">
    <property type="term" value="P:carbohydrate metabolic process"/>
    <property type="evidence" value="ECO:0007669"/>
    <property type="project" value="InterPro"/>
</dbReference>
<dbReference type="PROSITE" id="PS51762">
    <property type="entry name" value="GH16_2"/>
    <property type="match status" value="1"/>
</dbReference>
<evidence type="ECO:0000313" key="4">
    <source>
        <dbReference type="Proteomes" id="UP000429958"/>
    </source>
</evidence>
<accession>A0A7X2TC99</accession>
<sequence>MASAFGEWRGIGEQDAFYGNRNGKGERMSRTKWSRLLVSLLSAAIVISKGVYTTMANDGTVRTENHSGNFGKGIKYGDLNHVFNGDFSKDSNWAVKEGGNGSVNKRAGNNYYGSISQGTFDDYLIQRIDVEGGKNYKLTAKVKVDTLEEAVSGVFLVVKYGLDGSFKQLELSKTKGWQEVEMEFTPAHGKKSVIVGLVKWAESTTPACTNAAVSIDDVFVAEEQLSEVVEKWVDDFNGNALDQEVWGYELGRIRGNEQQHYVNNKENVSVQDGNLILKATKRPEAYHYMNPSGGNKARRIIYNSGSVRTVGQKEFLYGRLEMRAKLPEGKGAFPAFWTLGADFSMDGLADKGQAYGWPSCGEIDIMEIIGGPTDARLAAGEAPMGGQSNKTVYGTPHFYWSDTADLDKDGSYGQNYDNATSGNATLKENLSKEYHIYGINWTDTKIEWYLDNEIYNVIYFKDLTDAQMRAAKESLCRPQYIQLNLATGGNWAGDAGTYLAEDNTRFIIDWVKWSQDSQQAAAAQAYYAGIPKLEPKLDEGNQTITVVKGQALKDADLLKYVQLKDSTSQYEVRFSIEDEYMFVNNGIGENGTGQTKVSLIYSSSSDRGKLQNLPDLKEGVYQIHYTAVPESTTDDITGKVTPGQKLVRKSLKLVVLPNALTGKEGEKLSTVSLPEGWSWKNPQKSLDTKTAVYNAAFINPANEGQTREVLAALPVEVIQ</sequence>
<dbReference type="CDD" id="cd08023">
    <property type="entry name" value="GH16_laminarinase_like"/>
    <property type="match status" value="1"/>
</dbReference>
<comment type="caution">
    <text evidence="3">The sequence shown here is derived from an EMBL/GenBank/DDBJ whole genome shotgun (WGS) entry which is preliminary data.</text>
</comment>
<dbReference type="InterPro" id="IPR000757">
    <property type="entry name" value="Beta-glucanase-like"/>
</dbReference>
<gene>
    <name evidence="3" type="ORF">FYJ39_08795</name>
</gene>
<dbReference type="PANTHER" id="PTHR10963">
    <property type="entry name" value="GLYCOSYL HYDROLASE-RELATED"/>
    <property type="match status" value="1"/>
</dbReference>